<organism evidence="1 2">
    <name type="scientific">Candidatus Rickettsia kedanie</name>
    <dbReference type="NCBI Taxonomy" id="3115352"/>
    <lineage>
        <taxon>Bacteria</taxon>
        <taxon>Pseudomonadati</taxon>
        <taxon>Pseudomonadota</taxon>
        <taxon>Alphaproteobacteria</taxon>
        <taxon>Rickettsiales</taxon>
        <taxon>Rickettsiaceae</taxon>
        <taxon>Rickettsieae</taxon>
        <taxon>Rickettsia</taxon>
        <taxon>spotted fever group</taxon>
    </lineage>
</organism>
<accession>A0ABP9TZL2</accession>
<evidence type="ECO:0000313" key="1">
    <source>
        <dbReference type="EMBL" id="GAA5253020.1"/>
    </source>
</evidence>
<keyword evidence="2" id="KW-1185">Reference proteome</keyword>
<comment type="caution">
    <text evidence="1">The sequence shown here is derived from an EMBL/GenBank/DDBJ whole genome shotgun (WGS) entry which is preliminary data.</text>
</comment>
<gene>
    <name evidence="1" type="ORF">KNCP2_13080</name>
</gene>
<dbReference type="EMBL" id="BAABMM010000042">
    <property type="protein sequence ID" value="GAA5253020.1"/>
    <property type="molecule type" value="Genomic_DNA"/>
</dbReference>
<dbReference type="Proteomes" id="UP001628124">
    <property type="component" value="Unassembled WGS sequence"/>
</dbReference>
<protein>
    <submittedName>
        <fullName evidence="1">Uncharacterized protein</fullName>
    </submittedName>
</protein>
<evidence type="ECO:0000313" key="2">
    <source>
        <dbReference type="Proteomes" id="UP001628124"/>
    </source>
</evidence>
<name>A0ABP9TZL2_9RICK</name>
<reference evidence="1 2" key="1">
    <citation type="journal article" date="2024" name="Microbiol. Immunol.">
        <title>Discovery of a novel spotted fever group Rickettsia, 'Candidatus Rickettsia kedanie,' in unfed larval chigger mites, Leptotrombidium scutellare.</title>
        <authorList>
            <person name="Ogawa M."/>
            <person name="Matsutani M."/>
            <person name="Katayama T."/>
            <person name="Takada N."/>
            <person name="Noda S."/>
            <person name="Takahashi M."/>
            <person name="Kageyama D."/>
            <person name="Hanaoka N."/>
            <person name="Ebihara H."/>
        </authorList>
    </citation>
    <scope>NUCLEOTIDE SEQUENCE [LARGE SCALE GENOMIC DNA]</scope>
    <source>
        <strain evidence="1 2">KNCP2-13</strain>
    </source>
</reference>
<sequence length="66" mass="7761">MKNKEVELSQEIQKYAKINEAYEALFNYHTSGTSEEQGDQFYSFDYHDLNDDQTNILGDEVYISDK</sequence>
<proteinExistence type="predicted"/>